<name>A0AAV6L6P6_9ERIC</name>
<dbReference type="AlphaFoldDB" id="A0AAV6L6P6"/>
<keyword evidence="2" id="KW-1185">Reference proteome</keyword>
<evidence type="ECO:0000313" key="2">
    <source>
        <dbReference type="Proteomes" id="UP000823749"/>
    </source>
</evidence>
<dbReference type="EMBL" id="JACTNZ010000002">
    <property type="protein sequence ID" value="KAG5560360.1"/>
    <property type="molecule type" value="Genomic_DNA"/>
</dbReference>
<dbReference type="PANTHER" id="PTHR33879:SF3">
    <property type="entry name" value="17.6 KDA CLASS II HEAT SHOCK PROTEIN-RELATED"/>
    <property type="match status" value="1"/>
</dbReference>
<comment type="caution">
    <text evidence="1">The sequence shown here is derived from an EMBL/GenBank/DDBJ whole genome shotgun (WGS) entry which is preliminary data.</text>
</comment>
<dbReference type="Proteomes" id="UP000823749">
    <property type="component" value="Chromosome 2"/>
</dbReference>
<reference evidence="1" key="1">
    <citation type="submission" date="2020-08" db="EMBL/GenBank/DDBJ databases">
        <title>Plant Genome Project.</title>
        <authorList>
            <person name="Zhang R.-G."/>
        </authorList>
    </citation>
    <scope>NUCLEOTIDE SEQUENCE</scope>
    <source>
        <strain evidence="1">WSP0</strain>
        <tissue evidence="1">Leaf</tissue>
    </source>
</reference>
<accession>A0AAV6L6P6</accession>
<dbReference type="PANTHER" id="PTHR33879">
    <property type="entry name" value="17.6 KDA CLASS II HEAT SHOCK PROTEIN-RELATED"/>
    <property type="match status" value="1"/>
</dbReference>
<gene>
    <name evidence="1" type="ORF">RHGRI_003609</name>
</gene>
<protein>
    <submittedName>
        <fullName evidence="1">Uncharacterized protein</fullName>
    </submittedName>
</protein>
<evidence type="ECO:0000313" key="1">
    <source>
        <dbReference type="EMBL" id="KAG5560360.1"/>
    </source>
</evidence>
<sequence length="99" mass="11029">MSRPRRSRSTGGEVYFAAGGLELDVWRFRLPAATMPEMATSGYTDGELAVEVLKDASYEGEHKLGDVCQHILEDKIGALHVINRVERKHIVDLLFDGVE</sequence>
<organism evidence="1 2">
    <name type="scientific">Rhododendron griersonianum</name>
    <dbReference type="NCBI Taxonomy" id="479676"/>
    <lineage>
        <taxon>Eukaryota</taxon>
        <taxon>Viridiplantae</taxon>
        <taxon>Streptophyta</taxon>
        <taxon>Embryophyta</taxon>
        <taxon>Tracheophyta</taxon>
        <taxon>Spermatophyta</taxon>
        <taxon>Magnoliopsida</taxon>
        <taxon>eudicotyledons</taxon>
        <taxon>Gunneridae</taxon>
        <taxon>Pentapetalae</taxon>
        <taxon>asterids</taxon>
        <taxon>Ericales</taxon>
        <taxon>Ericaceae</taxon>
        <taxon>Ericoideae</taxon>
        <taxon>Rhodoreae</taxon>
        <taxon>Rhododendron</taxon>
    </lineage>
</organism>
<proteinExistence type="predicted"/>